<dbReference type="PROSITE" id="PS51736">
    <property type="entry name" value="RECOMBINASES_3"/>
    <property type="match status" value="1"/>
</dbReference>
<evidence type="ECO:0008006" key="5">
    <source>
        <dbReference type="Google" id="ProtNLM"/>
    </source>
</evidence>
<dbReference type="Pfam" id="PF00239">
    <property type="entry name" value="Resolvase"/>
    <property type="match status" value="1"/>
</dbReference>
<dbReference type="PANTHER" id="PTHR30461:SF23">
    <property type="entry name" value="DNA RECOMBINASE-RELATED"/>
    <property type="match status" value="1"/>
</dbReference>
<dbReference type="InterPro" id="IPR011109">
    <property type="entry name" value="DNA_bind_recombinase_dom"/>
</dbReference>
<dbReference type="SUPFAM" id="SSF53041">
    <property type="entry name" value="Resolvase-like"/>
    <property type="match status" value="1"/>
</dbReference>
<comment type="caution">
    <text evidence="3">The sequence shown here is derived from an EMBL/GenBank/DDBJ whole genome shotgun (WGS) entry which is preliminary data.</text>
</comment>
<dbReference type="PANTHER" id="PTHR30461">
    <property type="entry name" value="DNA-INVERTASE FROM LAMBDOID PROPHAGE"/>
    <property type="match status" value="1"/>
</dbReference>
<dbReference type="InterPro" id="IPR038109">
    <property type="entry name" value="DNA_bind_recomb_sf"/>
</dbReference>
<proteinExistence type="predicted"/>
<dbReference type="Gene3D" id="3.90.1750.20">
    <property type="entry name" value="Putative Large Serine Recombinase, Chain B, Domain 2"/>
    <property type="match status" value="1"/>
</dbReference>
<name>A0A1F8F979_9BACT</name>
<dbReference type="AlphaFoldDB" id="A0A1F8F979"/>
<dbReference type="InterPro" id="IPR025827">
    <property type="entry name" value="Zn_ribbon_recom_dom"/>
</dbReference>
<dbReference type="GO" id="GO:0003677">
    <property type="term" value="F:DNA binding"/>
    <property type="evidence" value="ECO:0007669"/>
    <property type="project" value="InterPro"/>
</dbReference>
<dbReference type="Proteomes" id="UP000177167">
    <property type="component" value="Unassembled WGS sequence"/>
</dbReference>
<dbReference type="Gene3D" id="3.40.50.1390">
    <property type="entry name" value="Resolvase, N-terminal catalytic domain"/>
    <property type="match status" value="1"/>
</dbReference>
<dbReference type="GO" id="GO:0000150">
    <property type="term" value="F:DNA strand exchange activity"/>
    <property type="evidence" value="ECO:0007669"/>
    <property type="project" value="InterPro"/>
</dbReference>
<evidence type="ECO:0000259" key="2">
    <source>
        <dbReference type="PROSITE" id="PS51737"/>
    </source>
</evidence>
<evidence type="ECO:0000313" key="4">
    <source>
        <dbReference type="Proteomes" id="UP000177167"/>
    </source>
</evidence>
<dbReference type="Pfam" id="PF07508">
    <property type="entry name" value="Recombinase"/>
    <property type="match status" value="1"/>
</dbReference>
<reference evidence="3 4" key="1">
    <citation type="journal article" date="2016" name="Nat. Commun.">
        <title>Thousands of microbial genomes shed light on interconnected biogeochemical processes in an aquifer system.</title>
        <authorList>
            <person name="Anantharaman K."/>
            <person name="Brown C.T."/>
            <person name="Hug L.A."/>
            <person name="Sharon I."/>
            <person name="Castelle C.J."/>
            <person name="Probst A.J."/>
            <person name="Thomas B.C."/>
            <person name="Singh A."/>
            <person name="Wilkins M.J."/>
            <person name="Karaoz U."/>
            <person name="Brodie E.L."/>
            <person name="Williams K.H."/>
            <person name="Hubbard S.S."/>
            <person name="Banfield J.F."/>
        </authorList>
    </citation>
    <scope>NUCLEOTIDE SEQUENCE [LARGE SCALE GENOMIC DNA]</scope>
</reference>
<dbReference type="EMBL" id="MGJP01000028">
    <property type="protein sequence ID" value="OGN09713.1"/>
    <property type="molecule type" value="Genomic_DNA"/>
</dbReference>
<organism evidence="3 4">
    <name type="scientific">Candidatus Yanofskybacteria bacterium RIFCSPHIGHO2_02_FULL_41_11</name>
    <dbReference type="NCBI Taxonomy" id="1802675"/>
    <lineage>
        <taxon>Bacteria</taxon>
        <taxon>Candidatus Yanofskyibacteriota</taxon>
    </lineage>
</organism>
<dbReference type="PROSITE" id="PS51737">
    <property type="entry name" value="RECOMBINASE_DNA_BIND"/>
    <property type="match status" value="1"/>
</dbReference>
<accession>A0A1F8F979</accession>
<dbReference type="CDD" id="cd00338">
    <property type="entry name" value="Ser_Recombinase"/>
    <property type="match status" value="1"/>
</dbReference>
<dbReference type="InterPro" id="IPR006119">
    <property type="entry name" value="Resolv_N"/>
</dbReference>
<gene>
    <name evidence="3" type="ORF">A3J46_02645</name>
</gene>
<evidence type="ECO:0000259" key="1">
    <source>
        <dbReference type="PROSITE" id="PS51736"/>
    </source>
</evidence>
<dbReference type="InterPro" id="IPR050639">
    <property type="entry name" value="SSR_resolvase"/>
</dbReference>
<protein>
    <recommendedName>
        <fullName evidence="5">Recombinase domain-containing protein</fullName>
    </recommendedName>
</protein>
<feature type="domain" description="Resolvase/invertase-type recombinase catalytic" evidence="1">
    <location>
        <begin position="5"/>
        <end position="152"/>
    </location>
</feature>
<evidence type="ECO:0000313" key="3">
    <source>
        <dbReference type="EMBL" id="OGN09713.1"/>
    </source>
</evidence>
<dbReference type="InterPro" id="IPR036162">
    <property type="entry name" value="Resolvase-like_N_sf"/>
</dbReference>
<sequence>MNNPKYFLYARKSTEDEERQVMSIEAQLAELAEFAKRENIEIVQKFIESKSAKKPGREIFNEMVEKIHESREPVGIISWHPDRLARNSVDGGQIIYLIDIQRVASLRFPTFWFEPTPQGLFMMQVAFGQSKYYSDNLSENVKRGIRQKLRRGEWPSKAPLGYVNNPKTRNIELHEVKAKIIERAFEEFSQGKYTLESLGKRLAEFGLESKNRTPLAKATIQRMLTNVAYIGLVKHGSEIYEGNYQPILSRQLFEAVQKKLKERARPRHSKKRHDFPFVGLLHCGECGGMITAQFAKGNGGIYRYYRCTKKFGSCSQPYIGENQLAEQLQSLLQIVAPRDDWTEKMLKQVEIWEKENFQSSRTFVQNLETELKTVQQKLDKLVSAYLDGDIEKEIYLEKKEGLMKQKMSLLKQKEDFGQKRKNWIARMDKIKQ</sequence>
<feature type="domain" description="Recombinase" evidence="2">
    <location>
        <begin position="159"/>
        <end position="266"/>
    </location>
</feature>
<dbReference type="Pfam" id="PF13408">
    <property type="entry name" value="Zn_ribbon_recom"/>
    <property type="match status" value="1"/>
</dbReference>
<dbReference type="SMART" id="SM00857">
    <property type="entry name" value="Resolvase"/>
    <property type="match status" value="1"/>
</dbReference>